<name>A0A1F5MZR1_9BACT</name>
<evidence type="ECO:0000313" key="1">
    <source>
        <dbReference type="EMBL" id="OGE70886.1"/>
    </source>
</evidence>
<reference evidence="1 2" key="1">
    <citation type="journal article" date="2016" name="Nat. Commun.">
        <title>Thousands of microbial genomes shed light on interconnected biogeochemical processes in an aquifer system.</title>
        <authorList>
            <person name="Anantharaman K."/>
            <person name="Brown C.T."/>
            <person name="Hug L.A."/>
            <person name="Sharon I."/>
            <person name="Castelle C.J."/>
            <person name="Probst A.J."/>
            <person name="Thomas B.C."/>
            <person name="Singh A."/>
            <person name="Wilkins M.J."/>
            <person name="Karaoz U."/>
            <person name="Brodie E.L."/>
            <person name="Williams K.H."/>
            <person name="Hubbard S.S."/>
            <person name="Banfield J.F."/>
        </authorList>
    </citation>
    <scope>NUCLEOTIDE SEQUENCE [LARGE SCALE GENOMIC DNA]</scope>
</reference>
<dbReference type="EMBL" id="MFEC01000031">
    <property type="protein sequence ID" value="OGE70886.1"/>
    <property type="molecule type" value="Genomic_DNA"/>
</dbReference>
<evidence type="ECO:0000313" key="2">
    <source>
        <dbReference type="Proteomes" id="UP000177135"/>
    </source>
</evidence>
<accession>A0A1F5MZR1</accession>
<gene>
    <name evidence="1" type="ORF">A2617_02245</name>
</gene>
<sequence>MIFTKSEDTQETFILSGHRRIPAWNGTGRPKQAKAGTFGFNFQTNNLEYWDGNSWLSLPTKKL</sequence>
<comment type="caution">
    <text evidence="1">The sequence shown here is derived from an EMBL/GenBank/DDBJ whole genome shotgun (WGS) entry which is preliminary data.</text>
</comment>
<dbReference type="Proteomes" id="UP000177135">
    <property type="component" value="Unassembled WGS sequence"/>
</dbReference>
<dbReference type="AlphaFoldDB" id="A0A1F5MZR1"/>
<proteinExistence type="predicted"/>
<organism evidence="1 2">
    <name type="scientific">Candidatus Daviesbacteria bacterium RIFOXYD1_FULL_41_10</name>
    <dbReference type="NCBI Taxonomy" id="1797801"/>
    <lineage>
        <taxon>Bacteria</taxon>
        <taxon>Candidatus Daviesiibacteriota</taxon>
    </lineage>
</organism>
<protein>
    <submittedName>
        <fullName evidence="1">Uncharacterized protein</fullName>
    </submittedName>
</protein>